<dbReference type="PROSITE" id="PS00603">
    <property type="entry name" value="TK_CELLULAR_TYPE"/>
    <property type="match status" value="1"/>
</dbReference>
<dbReference type="Proteomes" id="UP000009071">
    <property type="component" value="Chromosome"/>
</dbReference>
<evidence type="ECO:0000313" key="1">
    <source>
        <dbReference type="EMBL" id="BAH74470.1"/>
    </source>
</evidence>
<organism evidence="1 2">
    <name type="scientific">Solidesulfovibrio magneticus (strain ATCC 700980 / DSM 13731 / RS-1)</name>
    <name type="common">Desulfovibrio magneticus</name>
    <dbReference type="NCBI Taxonomy" id="573370"/>
    <lineage>
        <taxon>Bacteria</taxon>
        <taxon>Pseudomonadati</taxon>
        <taxon>Thermodesulfobacteriota</taxon>
        <taxon>Desulfovibrionia</taxon>
        <taxon>Desulfovibrionales</taxon>
        <taxon>Desulfovibrionaceae</taxon>
        <taxon>Solidesulfovibrio</taxon>
    </lineage>
</organism>
<dbReference type="GO" id="GO:0004797">
    <property type="term" value="F:thymidine kinase activity"/>
    <property type="evidence" value="ECO:0007669"/>
    <property type="project" value="InterPro"/>
</dbReference>
<keyword evidence="2" id="KW-1185">Reference proteome</keyword>
<dbReference type="OrthoDB" id="5452849at2"/>
<dbReference type="HOGENOM" id="CLU_1692666_0_0_7"/>
<dbReference type="STRING" id="573370.DMR_09790"/>
<dbReference type="eggNOG" id="ENOG50318PX">
    <property type="taxonomic scope" value="Bacteria"/>
</dbReference>
<dbReference type="KEGG" id="dma:DMR_09790"/>
<gene>
    <name evidence="1" type="ordered locus">DMR_09790</name>
</gene>
<proteinExistence type="predicted"/>
<accession>C4XKT1</accession>
<dbReference type="AlphaFoldDB" id="C4XKT1"/>
<dbReference type="RefSeq" id="WP_012750541.1">
    <property type="nucleotide sequence ID" value="NC_012796.1"/>
</dbReference>
<evidence type="ECO:0000313" key="2">
    <source>
        <dbReference type="Proteomes" id="UP000009071"/>
    </source>
</evidence>
<dbReference type="EMBL" id="AP010904">
    <property type="protein sequence ID" value="BAH74470.1"/>
    <property type="molecule type" value="Genomic_DNA"/>
</dbReference>
<dbReference type="GO" id="GO:0005524">
    <property type="term" value="F:ATP binding"/>
    <property type="evidence" value="ECO:0007669"/>
    <property type="project" value="InterPro"/>
</dbReference>
<sequence>MPTMKCVWDNSHKYEVSGNEQYKTLCKSCYYNIYMKHYQSIYPFYDFVKNIKAIRIQHQLKEMIDEGCDFKAEFDLITNKIKKTHMKCLMDGKEYYVSENEEFRFLCKECFKKYYLPLKPYFTVNEIETILTGIKEAGSDIDAAFEEVLKNAKENTK</sequence>
<dbReference type="InterPro" id="IPR020633">
    <property type="entry name" value="Thymidine_kinase_CS"/>
</dbReference>
<name>C4XKT1_SOLM1</name>
<protein>
    <submittedName>
        <fullName evidence="1">Uncharacterized protein</fullName>
    </submittedName>
</protein>
<reference evidence="1 2" key="1">
    <citation type="journal article" date="2009" name="Genome Res.">
        <title>Whole genome sequence of Desulfovibrio magneticus strain RS-1 revealed common gene clusters in magnetotactic bacteria.</title>
        <authorList>
            <person name="Nakazawa H."/>
            <person name="Arakaki A."/>
            <person name="Narita-Yamada S."/>
            <person name="Yashiro I."/>
            <person name="Jinno K."/>
            <person name="Aoki N."/>
            <person name="Tsuruyama A."/>
            <person name="Okamura Y."/>
            <person name="Tanikawa S."/>
            <person name="Fujita N."/>
            <person name="Takeyama H."/>
            <person name="Matsunaga T."/>
        </authorList>
    </citation>
    <scope>NUCLEOTIDE SEQUENCE [LARGE SCALE GENOMIC DNA]</scope>
    <source>
        <strain evidence="2">ATCC 700980 / DSM 13731 / RS-1</strain>
    </source>
</reference>